<feature type="transmembrane region" description="Helical" evidence="2">
    <location>
        <begin position="37"/>
        <end position="59"/>
    </location>
</feature>
<reference evidence="3" key="1">
    <citation type="submission" date="2019-06" db="EMBL/GenBank/DDBJ databases">
        <authorList>
            <person name="Zheng W."/>
        </authorList>
    </citation>
    <scope>NUCLEOTIDE SEQUENCE</scope>
    <source>
        <strain evidence="3">QDHG01</strain>
    </source>
</reference>
<dbReference type="AlphaFoldDB" id="A0A8J8T425"/>
<feature type="compositionally biased region" description="Basic and acidic residues" evidence="1">
    <location>
        <begin position="499"/>
        <end position="510"/>
    </location>
</feature>
<feature type="transmembrane region" description="Helical" evidence="2">
    <location>
        <begin position="79"/>
        <end position="97"/>
    </location>
</feature>
<name>A0A8J8T425_HALGN</name>
<evidence type="ECO:0000256" key="1">
    <source>
        <dbReference type="SAM" id="MobiDB-lite"/>
    </source>
</evidence>
<feature type="region of interest" description="Disordered" evidence="1">
    <location>
        <begin position="555"/>
        <end position="633"/>
    </location>
</feature>
<dbReference type="EMBL" id="RRYP01006107">
    <property type="protein sequence ID" value="TNV81469.1"/>
    <property type="molecule type" value="Genomic_DNA"/>
</dbReference>
<sequence>MDFVSICLQGVFFLLFMVPSIYVLAKRWYHLDFFSRWMIFIYQLDLTSKLIFFILEYMIDDRTQKEGLDSFAIEKAMLRSFLFLINSLFLMSLHMFVQKLVSKYYLEQSQDQYEVQFNKQRGRKFSYWTNLISISLITIILIMLFFVWKDIYVQQYNIPHFVTAILMCFMALKFIFDVSMVLIFIYLVSFFNKKRNGKRVAQKLNSAAHSLLKWEAVVVFVFVVFYIIRVFFMDFGYAFLVGLYFVDQASEDILDGDKSYIFISMYTLDFLISITILTLFNLYSKKDEERLIKYYFITLQNEQEGSEDIEVVEEPQPQGNGKGKKKTFAQSQSFIRQQQRAQQRNTPNSDLQDLMNNAMIKKTERKIEKMLSGGPNNFHQLYDNHQLSGQLPLLHSSSATKQTSNDVHLRISNLSKGNRMKSSNLKGGDRILSGSDDDEFESLFDQETVYRHSRMLAHITMKASIQGPQNQHFPHEKPKQFARPGFGKNNYARNSTQVKLERGSANDSSKHNSKHSIFNNQDVERSQSMLNKDKFNPESQKKNSSAYNTRSIMNAHSSGESGFKKGSLPDSQSSAGVAPQHLMLSEIPEETSKSKKPRMTVDIGDNSIEDEDGTQQTGVAQSMMEQCNGSDAQ</sequence>
<evidence type="ECO:0000313" key="4">
    <source>
        <dbReference type="Proteomes" id="UP000785679"/>
    </source>
</evidence>
<feature type="region of interest" description="Disordered" evidence="1">
    <location>
        <begin position="314"/>
        <end position="351"/>
    </location>
</feature>
<feature type="transmembrane region" description="Helical" evidence="2">
    <location>
        <begin position="127"/>
        <end position="148"/>
    </location>
</feature>
<keyword evidence="2" id="KW-0812">Transmembrane</keyword>
<feature type="compositionally biased region" description="Polar residues" evidence="1">
    <location>
        <begin position="515"/>
        <end position="525"/>
    </location>
</feature>
<organism evidence="3 4">
    <name type="scientific">Halteria grandinella</name>
    <dbReference type="NCBI Taxonomy" id="5974"/>
    <lineage>
        <taxon>Eukaryota</taxon>
        <taxon>Sar</taxon>
        <taxon>Alveolata</taxon>
        <taxon>Ciliophora</taxon>
        <taxon>Intramacronucleata</taxon>
        <taxon>Spirotrichea</taxon>
        <taxon>Stichotrichia</taxon>
        <taxon>Sporadotrichida</taxon>
        <taxon>Halteriidae</taxon>
        <taxon>Halteria</taxon>
    </lineage>
</organism>
<proteinExistence type="predicted"/>
<dbReference type="Proteomes" id="UP000785679">
    <property type="component" value="Unassembled WGS sequence"/>
</dbReference>
<keyword evidence="4" id="KW-1185">Reference proteome</keyword>
<evidence type="ECO:0000313" key="3">
    <source>
        <dbReference type="EMBL" id="TNV81469.1"/>
    </source>
</evidence>
<evidence type="ECO:0000256" key="2">
    <source>
        <dbReference type="SAM" id="Phobius"/>
    </source>
</evidence>
<feature type="compositionally biased region" description="Low complexity" evidence="1">
    <location>
        <begin position="328"/>
        <end position="343"/>
    </location>
</feature>
<protein>
    <submittedName>
        <fullName evidence="3">Uncharacterized protein</fullName>
    </submittedName>
</protein>
<feature type="compositionally biased region" description="Polar residues" evidence="1">
    <location>
        <begin position="614"/>
        <end position="633"/>
    </location>
</feature>
<feature type="transmembrane region" description="Helical" evidence="2">
    <location>
        <begin position="260"/>
        <end position="283"/>
    </location>
</feature>
<feature type="transmembrane region" description="Helical" evidence="2">
    <location>
        <begin position="212"/>
        <end position="240"/>
    </location>
</feature>
<comment type="caution">
    <text evidence="3">The sequence shown here is derived from an EMBL/GenBank/DDBJ whole genome shotgun (WGS) entry which is preliminary data.</text>
</comment>
<feature type="transmembrane region" description="Helical" evidence="2">
    <location>
        <begin position="6"/>
        <end position="25"/>
    </location>
</feature>
<gene>
    <name evidence="3" type="ORF">FGO68_gene13836</name>
</gene>
<keyword evidence="2" id="KW-1133">Transmembrane helix</keyword>
<accession>A0A8J8T425</accession>
<keyword evidence="2" id="KW-0472">Membrane</keyword>
<feature type="transmembrane region" description="Helical" evidence="2">
    <location>
        <begin position="160"/>
        <end position="191"/>
    </location>
</feature>
<feature type="region of interest" description="Disordered" evidence="1">
    <location>
        <begin position="468"/>
        <end position="525"/>
    </location>
</feature>